<feature type="active site" description="Cysteine sulfenic acid (-SOH) intermediate; for peroxidase activity" evidence="9">
    <location>
        <position position="58"/>
    </location>
</feature>
<keyword evidence="2 8" id="KW-0963">Cytoplasm</keyword>
<evidence type="ECO:0000256" key="3">
    <source>
        <dbReference type="ARBA" id="ARBA00022559"/>
    </source>
</evidence>
<keyword evidence="5 8" id="KW-0560">Oxidoreductase</keyword>
<evidence type="ECO:0000256" key="8">
    <source>
        <dbReference type="HAMAP-Rule" id="MF_00401"/>
    </source>
</evidence>
<dbReference type="HAMAP" id="MF_00401">
    <property type="entry name" value="Peroxiredoxin"/>
    <property type="match status" value="1"/>
</dbReference>
<evidence type="ECO:0000256" key="5">
    <source>
        <dbReference type="ARBA" id="ARBA00023002"/>
    </source>
</evidence>
<dbReference type="EC" id="1.11.1.24" evidence="8"/>
<dbReference type="InterPro" id="IPR024706">
    <property type="entry name" value="Peroxiredoxin_AhpC-typ"/>
</dbReference>
<comment type="similarity">
    <text evidence="1">Belongs to the peroxiredoxin family. AhpC/Prx1 subfamily.</text>
</comment>
<comment type="subcellular location">
    <subcellularLocation>
        <location evidence="8">Cytoplasm</location>
    </subcellularLocation>
</comment>
<dbReference type="GO" id="GO:0006979">
    <property type="term" value="P:response to oxidative stress"/>
    <property type="evidence" value="ECO:0007669"/>
    <property type="project" value="TreeGrafter"/>
</dbReference>
<feature type="active site" description="Cysteine sulfenic acid (-SOH) intermediate" evidence="8">
    <location>
        <position position="58"/>
    </location>
</feature>
<feature type="binding site" evidence="8">
    <location>
        <position position="135"/>
    </location>
    <ligand>
        <name>substrate</name>
    </ligand>
</feature>
<gene>
    <name evidence="11" type="ORF">DI565_16385</name>
</gene>
<dbReference type="InterPro" id="IPR013766">
    <property type="entry name" value="Thioredoxin_domain"/>
</dbReference>
<comment type="function">
    <text evidence="7 8">Thiol-specific peroxidase that catalyzes the reduction of hydrogen peroxide and organic hydroperoxides to water and alcohols, respectively. Plays a role in cell protection against oxidative stress by detoxifying peroxides.</text>
</comment>
<dbReference type="InterPro" id="IPR000866">
    <property type="entry name" value="AhpC/TSA"/>
</dbReference>
<dbReference type="GO" id="GO:0042744">
    <property type="term" value="P:hydrogen peroxide catabolic process"/>
    <property type="evidence" value="ECO:0007669"/>
    <property type="project" value="TreeGrafter"/>
</dbReference>
<dbReference type="GO" id="GO:0008379">
    <property type="term" value="F:thioredoxin peroxidase activity"/>
    <property type="evidence" value="ECO:0007669"/>
    <property type="project" value="TreeGrafter"/>
</dbReference>
<comment type="similarity">
    <text evidence="8">Belongs to the peroxiredoxin family. Prx6 subfamily.</text>
</comment>
<dbReference type="PANTHER" id="PTHR10681">
    <property type="entry name" value="THIOREDOXIN PEROXIDASE"/>
    <property type="match status" value="1"/>
</dbReference>
<dbReference type="Pfam" id="PF10417">
    <property type="entry name" value="1-cysPrx_C"/>
    <property type="match status" value="1"/>
</dbReference>
<dbReference type="GO" id="GO:0005829">
    <property type="term" value="C:cytosol"/>
    <property type="evidence" value="ECO:0007669"/>
    <property type="project" value="TreeGrafter"/>
</dbReference>
<comment type="catalytic activity">
    <reaction evidence="8">
        <text>a hydroperoxide + [thioredoxin]-dithiol = an alcohol + [thioredoxin]-disulfide + H2O</text>
        <dbReference type="Rhea" id="RHEA:62620"/>
        <dbReference type="Rhea" id="RHEA-COMP:10698"/>
        <dbReference type="Rhea" id="RHEA-COMP:10700"/>
        <dbReference type="ChEBI" id="CHEBI:15377"/>
        <dbReference type="ChEBI" id="CHEBI:29950"/>
        <dbReference type="ChEBI" id="CHEBI:30879"/>
        <dbReference type="ChEBI" id="CHEBI:35924"/>
        <dbReference type="ChEBI" id="CHEBI:50058"/>
        <dbReference type="EC" id="1.11.1.24"/>
    </reaction>
</comment>
<evidence type="ECO:0000313" key="12">
    <source>
        <dbReference type="Proteomes" id="UP000249577"/>
    </source>
</evidence>
<evidence type="ECO:0000256" key="1">
    <source>
        <dbReference type="ARBA" id="ARBA00009796"/>
    </source>
</evidence>
<dbReference type="PROSITE" id="PS51352">
    <property type="entry name" value="THIOREDOXIN_2"/>
    <property type="match status" value="1"/>
</dbReference>
<dbReference type="Pfam" id="PF00578">
    <property type="entry name" value="AhpC-TSA"/>
    <property type="match status" value="1"/>
</dbReference>
<dbReference type="InterPro" id="IPR022915">
    <property type="entry name" value="Peroxiredoxin_TDXH"/>
</dbReference>
<dbReference type="GO" id="GO:0045454">
    <property type="term" value="P:cell redox homeostasis"/>
    <property type="evidence" value="ECO:0007669"/>
    <property type="project" value="TreeGrafter"/>
</dbReference>
<keyword evidence="6 8" id="KW-0676">Redox-active center</keyword>
<feature type="domain" description="Thioredoxin" evidence="10">
    <location>
        <begin position="17"/>
        <end position="172"/>
    </location>
</feature>
<evidence type="ECO:0000256" key="2">
    <source>
        <dbReference type="ARBA" id="ARBA00022490"/>
    </source>
</evidence>
<dbReference type="EMBL" id="QFPN01000009">
    <property type="protein sequence ID" value="PZQ12400.1"/>
    <property type="molecule type" value="Genomic_DNA"/>
</dbReference>
<accession>A0A2W5MG74</accession>
<dbReference type="InterPro" id="IPR036249">
    <property type="entry name" value="Thioredoxin-like_sf"/>
</dbReference>
<proteinExistence type="inferred from homology"/>
<keyword evidence="3 8" id="KW-0575">Peroxidase</keyword>
<dbReference type="PIRSF" id="PIRSF000239">
    <property type="entry name" value="AHPC"/>
    <property type="match status" value="1"/>
</dbReference>
<protein>
    <recommendedName>
        <fullName evidence="8">Peroxiredoxin</fullName>
        <ecNumber evidence="8">1.11.1.24</ecNumber>
    </recommendedName>
    <alternativeName>
        <fullName evidence="8">Thioredoxin-dependent peroxiredoxin</fullName>
    </alternativeName>
</protein>
<name>A0A2W5MG74_ANCNO</name>
<dbReference type="InterPro" id="IPR019479">
    <property type="entry name" value="Peroxiredoxin_C"/>
</dbReference>
<dbReference type="AlphaFoldDB" id="A0A2W5MG74"/>
<evidence type="ECO:0000256" key="7">
    <source>
        <dbReference type="ARBA" id="ARBA00037420"/>
    </source>
</evidence>
<organism evidence="11 12">
    <name type="scientific">Ancylobacter novellus</name>
    <name type="common">Thiobacillus novellus</name>
    <dbReference type="NCBI Taxonomy" id="921"/>
    <lineage>
        <taxon>Bacteria</taxon>
        <taxon>Pseudomonadati</taxon>
        <taxon>Pseudomonadota</taxon>
        <taxon>Alphaproteobacteria</taxon>
        <taxon>Hyphomicrobiales</taxon>
        <taxon>Xanthobacteraceae</taxon>
        <taxon>Ancylobacter</taxon>
    </lineage>
</organism>
<comment type="miscellaneous">
    <text evidence="8">The active site is a conserved redox-active cysteine residue, the peroxidatic cysteine (C(P)), which makes the nucleophilic attack on the peroxide substrate. The peroxide oxidizes the C(P)-SH to cysteine sulfenic acid (C(P)-SOH), which then reacts with another cysteine residue, the resolving cysteine (C(R)), to form a disulfide bridge. The disulfide is subsequently reduced by an appropriate electron donor to complete the catalytic cycle. In this 1-Cys peroxiredoxin, no C(R) is present and C(P) instead forms a disulfide with a cysteine from another protein or with a small thiol molecule.</text>
</comment>
<evidence type="ECO:0000256" key="4">
    <source>
        <dbReference type="ARBA" id="ARBA00022862"/>
    </source>
</evidence>
<dbReference type="Proteomes" id="UP000249577">
    <property type="component" value="Unassembled WGS sequence"/>
</dbReference>
<dbReference type="GO" id="GO:0033554">
    <property type="term" value="P:cellular response to stress"/>
    <property type="evidence" value="ECO:0007669"/>
    <property type="project" value="TreeGrafter"/>
</dbReference>
<evidence type="ECO:0000313" key="11">
    <source>
        <dbReference type="EMBL" id="PZQ12400.1"/>
    </source>
</evidence>
<evidence type="ECO:0000256" key="9">
    <source>
        <dbReference type="PIRSR" id="PIRSR000239-1"/>
    </source>
</evidence>
<reference evidence="11 12" key="1">
    <citation type="submission" date="2017-08" db="EMBL/GenBank/DDBJ databases">
        <title>Infants hospitalized years apart are colonized by the same room-sourced microbial strains.</title>
        <authorList>
            <person name="Brooks B."/>
            <person name="Olm M.R."/>
            <person name="Firek B.A."/>
            <person name="Baker R."/>
            <person name="Thomas B.C."/>
            <person name="Morowitz M.J."/>
            <person name="Banfield J.F."/>
        </authorList>
    </citation>
    <scope>NUCLEOTIDE SEQUENCE [LARGE SCALE GENOMIC DNA]</scope>
    <source>
        <strain evidence="11">S2_005_003_R2_43</strain>
    </source>
</reference>
<sequence>MTDGTTANRERIVRRPPVIGATAPLFEARTTMGDRNLADYRGRWLVFFSHPADFTPVCTSEFVSFAKAFPRFKALGCELLGLSVDSLFSHFAWKRSIAERFGVEIPFPIAEDPSMAIAAAYGMLQDAAPDSSTVRGTFVIDPAGVIRAMSWYPMSTGRSIEEILRLVQALQTSDAGDVSTPEGWRPGDKVIDASPIDAASLAAFAPSDDAPDWYYRLRSL</sequence>
<dbReference type="PANTHER" id="PTHR10681:SF128">
    <property type="entry name" value="THIOREDOXIN-DEPENDENT PEROXIDE REDUCTASE, MITOCHONDRIAL"/>
    <property type="match status" value="1"/>
</dbReference>
<evidence type="ECO:0000256" key="6">
    <source>
        <dbReference type="ARBA" id="ARBA00023284"/>
    </source>
</evidence>
<comment type="subunit">
    <text evidence="8">Homodecamer. Pentamer of dimers that assemble into a ring structure.</text>
</comment>
<evidence type="ECO:0000259" key="10">
    <source>
        <dbReference type="PROSITE" id="PS51352"/>
    </source>
</evidence>
<dbReference type="Gene3D" id="3.40.30.10">
    <property type="entry name" value="Glutaredoxin"/>
    <property type="match status" value="1"/>
</dbReference>
<keyword evidence="4 8" id="KW-0049">Antioxidant</keyword>
<comment type="caution">
    <text evidence="11">The sequence shown here is derived from an EMBL/GenBank/DDBJ whole genome shotgun (WGS) entry which is preliminary data.</text>
</comment>
<dbReference type="NCBIfam" id="NF009668">
    <property type="entry name" value="PRK13189.1"/>
    <property type="match status" value="1"/>
</dbReference>
<dbReference type="SUPFAM" id="SSF52833">
    <property type="entry name" value="Thioredoxin-like"/>
    <property type="match status" value="1"/>
</dbReference>
<comment type="caution">
    <text evidence="8">Lacks conserved residue(s) required for the propagation of feature annotation.</text>
</comment>
<dbReference type="InterPro" id="IPR050217">
    <property type="entry name" value="Peroxiredoxin"/>
</dbReference>